<keyword evidence="6" id="KW-0413">Isomerase</keyword>
<comment type="similarity">
    <text evidence="3">Belongs to the protein disulfide isomerase family.</text>
</comment>
<gene>
    <name evidence="10" type="ORF">F3Y22_tig00110410pilonHSYRG00019</name>
</gene>
<evidence type="ECO:0000256" key="2">
    <source>
        <dbReference type="ARBA" id="ARBA00004319"/>
    </source>
</evidence>
<comment type="catalytic activity">
    <reaction evidence="1">
        <text>Catalyzes the rearrangement of -S-S- bonds in proteins.</text>
        <dbReference type="EC" id="5.3.4.1"/>
    </reaction>
</comment>
<evidence type="ECO:0000256" key="7">
    <source>
        <dbReference type="ARBA" id="ARBA00023284"/>
    </source>
</evidence>
<evidence type="ECO:0000256" key="1">
    <source>
        <dbReference type="ARBA" id="ARBA00001182"/>
    </source>
</evidence>
<dbReference type="Proteomes" id="UP000436088">
    <property type="component" value="Unassembled WGS sequence"/>
</dbReference>
<evidence type="ECO:0000256" key="4">
    <source>
        <dbReference type="ARBA" id="ARBA00012723"/>
    </source>
</evidence>
<feature type="chain" id="PRO_5025592012" description="protein disulfide-isomerase" evidence="8">
    <location>
        <begin position="17"/>
        <end position="116"/>
    </location>
</feature>
<evidence type="ECO:0000256" key="5">
    <source>
        <dbReference type="ARBA" id="ARBA00022824"/>
    </source>
</evidence>
<dbReference type="EC" id="5.3.4.1" evidence="4"/>
<evidence type="ECO:0000313" key="10">
    <source>
        <dbReference type="EMBL" id="KAE8705993.1"/>
    </source>
</evidence>
<feature type="domain" description="Thioredoxin" evidence="9">
    <location>
        <begin position="9"/>
        <end position="116"/>
    </location>
</feature>
<protein>
    <recommendedName>
        <fullName evidence="4">protein disulfide-isomerase</fullName>
        <ecNumber evidence="4">5.3.4.1</ecNumber>
    </recommendedName>
</protein>
<evidence type="ECO:0000259" key="9">
    <source>
        <dbReference type="PROSITE" id="PS51352"/>
    </source>
</evidence>
<organism evidence="10 11">
    <name type="scientific">Hibiscus syriacus</name>
    <name type="common">Rose of Sharon</name>
    <dbReference type="NCBI Taxonomy" id="106335"/>
    <lineage>
        <taxon>Eukaryota</taxon>
        <taxon>Viridiplantae</taxon>
        <taxon>Streptophyta</taxon>
        <taxon>Embryophyta</taxon>
        <taxon>Tracheophyta</taxon>
        <taxon>Spermatophyta</taxon>
        <taxon>Magnoliopsida</taxon>
        <taxon>eudicotyledons</taxon>
        <taxon>Gunneridae</taxon>
        <taxon>Pentapetalae</taxon>
        <taxon>rosids</taxon>
        <taxon>malvids</taxon>
        <taxon>Malvales</taxon>
        <taxon>Malvaceae</taxon>
        <taxon>Malvoideae</taxon>
        <taxon>Hibiscus</taxon>
    </lineage>
</organism>
<dbReference type="GO" id="GO:0003756">
    <property type="term" value="F:protein disulfide isomerase activity"/>
    <property type="evidence" value="ECO:0007669"/>
    <property type="project" value="UniProtKB-EC"/>
</dbReference>
<keyword evidence="11" id="KW-1185">Reference proteome</keyword>
<dbReference type="GO" id="GO:0006457">
    <property type="term" value="P:protein folding"/>
    <property type="evidence" value="ECO:0007669"/>
    <property type="project" value="TreeGrafter"/>
</dbReference>
<comment type="subcellular location">
    <subcellularLocation>
        <location evidence="2">Endoplasmic reticulum lumen</location>
    </subcellularLocation>
</comment>
<dbReference type="EMBL" id="VEPZ02000975">
    <property type="protein sequence ID" value="KAE8705993.1"/>
    <property type="molecule type" value="Genomic_DNA"/>
</dbReference>
<feature type="signal peptide" evidence="8">
    <location>
        <begin position="1"/>
        <end position="16"/>
    </location>
</feature>
<dbReference type="PRINTS" id="PR00421">
    <property type="entry name" value="THIOREDOXIN"/>
</dbReference>
<dbReference type="Gene3D" id="3.40.30.10">
    <property type="entry name" value="Glutaredoxin"/>
    <property type="match status" value="1"/>
</dbReference>
<name>A0A6A3AQA1_HIBSY</name>
<evidence type="ECO:0000256" key="8">
    <source>
        <dbReference type="SAM" id="SignalP"/>
    </source>
</evidence>
<dbReference type="Pfam" id="PF00085">
    <property type="entry name" value="Thioredoxin"/>
    <property type="match status" value="1"/>
</dbReference>
<evidence type="ECO:0000256" key="6">
    <source>
        <dbReference type="ARBA" id="ARBA00023235"/>
    </source>
</evidence>
<keyword evidence="8" id="KW-0732">Signal</keyword>
<dbReference type="GO" id="GO:0005788">
    <property type="term" value="C:endoplasmic reticulum lumen"/>
    <property type="evidence" value="ECO:0007669"/>
    <property type="project" value="UniProtKB-SubCell"/>
</dbReference>
<proteinExistence type="inferred from homology"/>
<dbReference type="PROSITE" id="PS51352">
    <property type="entry name" value="THIOREDOXIN_2"/>
    <property type="match status" value="1"/>
</dbReference>
<evidence type="ECO:0000313" key="11">
    <source>
        <dbReference type="Proteomes" id="UP000436088"/>
    </source>
</evidence>
<dbReference type="CDD" id="cd02961">
    <property type="entry name" value="PDI_a_family"/>
    <property type="match status" value="1"/>
</dbReference>
<keyword evidence="7" id="KW-0676">Redox-active center</keyword>
<dbReference type="InterPro" id="IPR036249">
    <property type="entry name" value="Thioredoxin-like_sf"/>
</dbReference>
<dbReference type="PANTHER" id="PTHR18929:SF132">
    <property type="entry name" value="PROTEIN DISULFIDE-ISOMERASE A3"/>
    <property type="match status" value="1"/>
</dbReference>
<keyword evidence="5" id="KW-0256">Endoplasmic reticulum</keyword>
<sequence>MTGLALNIVVVGRILCSLLTIAADGSIESKEKEFVLTLDHTNFIETVSKHNFMAVEFYAPWCGHCKHLALEYEKATSISSKHYPSVFLANVDVNEEANRNLASEYGVRGYPTLKIF</sequence>
<dbReference type="AlphaFoldDB" id="A0A6A3AQA1"/>
<comment type="caution">
    <text evidence="10">The sequence shown here is derived from an EMBL/GenBank/DDBJ whole genome shotgun (WGS) entry which is preliminary data.</text>
</comment>
<dbReference type="InterPro" id="IPR013766">
    <property type="entry name" value="Thioredoxin_domain"/>
</dbReference>
<dbReference type="SUPFAM" id="SSF52833">
    <property type="entry name" value="Thioredoxin-like"/>
    <property type="match status" value="1"/>
</dbReference>
<accession>A0A6A3AQA1</accession>
<evidence type="ECO:0000256" key="3">
    <source>
        <dbReference type="ARBA" id="ARBA00006347"/>
    </source>
</evidence>
<dbReference type="PANTHER" id="PTHR18929">
    <property type="entry name" value="PROTEIN DISULFIDE ISOMERASE"/>
    <property type="match status" value="1"/>
</dbReference>
<reference evidence="10" key="1">
    <citation type="submission" date="2019-09" db="EMBL/GenBank/DDBJ databases">
        <title>Draft genome information of white flower Hibiscus syriacus.</title>
        <authorList>
            <person name="Kim Y.-M."/>
        </authorList>
    </citation>
    <scope>NUCLEOTIDE SEQUENCE [LARGE SCALE GENOMIC DNA]</scope>
    <source>
        <strain evidence="10">YM2019G1</strain>
    </source>
</reference>
<dbReference type="GO" id="GO:0034976">
    <property type="term" value="P:response to endoplasmic reticulum stress"/>
    <property type="evidence" value="ECO:0007669"/>
    <property type="project" value="TreeGrafter"/>
</dbReference>